<dbReference type="EMBL" id="RCZH01000002">
    <property type="protein sequence ID" value="TPG44362.1"/>
    <property type="molecule type" value="Genomic_DNA"/>
</dbReference>
<dbReference type="AlphaFoldDB" id="A0A502F4N0"/>
<accession>A0A502F4N0</accession>
<evidence type="ECO:0000313" key="2">
    <source>
        <dbReference type="Proteomes" id="UP000319700"/>
    </source>
</evidence>
<proteinExistence type="predicted"/>
<dbReference type="OrthoDB" id="1380229at2"/>
<gene>
    <name evidence="1" type="ORF">EAH81_02490</name>
</gene>
<sequence length="88" mass="9799">MIHINVNDGGLGKPFWKKIRIRDVNLKNVTKATLAPHLLLSKKAQGTIAKTAFAPHLLLKNKNKRLVRSNRAKSTTIKRQANGVCTCK</sequence>
<dbReference type="RefSeq" id="WP_140503391.1">
    <property type="nucleotide sequence ID" value="NZ_RCZH01000002.1"/>
</dbReference>
<dbReference type="Proteomes" id="UP000319700">
    <property type="component" value="Unassembled WGS sequence"/>
</dbReference>
<name>A0A502F4N0_9FLAO</name>
<evidence type="ECO:0000313" key="1">
    <source>
        <dbReference type="EMBL" id="TPG44362.1"/>
    </source>
</evidence>
<reference evidence="1 2" key="1">
    <citation type="journal article" date="2019" name="Environ. Microbiol.">
        <title>Species interactions and distinct microbial communities in high Arctic permafrost affected cryosols are associated with the CH4 and CO2 gas fluxes.</title>
        <authorList>
            <person name="Altshuler I."/>
            <person name="Hamel J."/>
            <person name="Turney S."/>
            <person name="Magnuson E."/>
            <person name="Levesque R."/>
            <person name="Greer C."/>
            <person name="Whyte L.G."/>
        </authorList>
    </citation>
    <scope>NUCLEOTIDE SEQUENCE [LARGE SCALE GENOMIC DNA]</scope>
    <source>
        <strain evidence="1 2">42</strain>
    </source>
</reference>
<organism evidence="1 2">
    <name type="scientific">Flavobacterium pectinovorum</name>
    <dbReference type="NCBI Taxonomy" id="29533"/>
    <lineage>
        <taxon>Bacteria</taxon>
        <taxon>Pseudomonadati</taxon>
        <taxon>Bacteroidota</taxon>
        <taxon>Flavobacteriia</taxon>
        <taxon>Flavobacteriales</taxon>
        <taxon>Flavobacteriaceae</taxon>
        <taxon>Flavobacterium</taxon>
    </lineage>
</organism>
<comment type="caution">
    <text evidence="1">The sequence shown here is derived from an EMBL/GenBank/DDBJ whole genome shotgun (WGS) entry which is preliminary data.</text>
</comment>
<keyword evidence="2" id="KW-1185">Reference proteome</keyword>
<protein>
    <submittedName>
        <fullName evidence="1">Uncharacterized protein</fullName>
    </submittedName>
</protein>